<evidence type="ECO:0000256" key="6">
    <source>
        <dbReference type="ARBA" id="ARBA00023136"/>
    </source>
</evidence>
<feature type="transmembrane region" description="Helical" evidence="8">
    <location>
        <begin position="270"/>
        <end position="289"/>
    </location>
</feature>
<feature type="coiled-coil region" evidence="7">
    <location>
        <begin position="447"/>
        <end position="504"/>
    </location>
</feature>
<feature type="transmembrane region" description="Helical" evidence="8">
    <location>
        <begin position="301"/>
        <end position="327"/>
    </location>
</feature>
<organism evidence="9">
    <name type="scientific">Caldimicrobium thiodismutans</name>
    <dbReference type="NCBI Taxonomy" id="1653476"/>
    <lineage>
        <taxon>Bacteria</taxon>
        <taxon>Pseudomonadati</taxon>
        <taxon>Thermodesulfobacteriota</taxon>
        <taxon>Thermodesulfobacteria</taxon>
        <taxon>Thermodesulfobacteriales</taxon>
        <taxon>Thermodesulfobacteriaceae</taxon>
        <taxon>Caldimicrobium</taxon>
    </lineage>
</organism>
<reference evidence="9" key="1">
    <citation type="journal article" date="2020" name="mSystems">
        <title>Genome- and Community-Level Interaction Insights into Carbon Utilization and Element Cycling Functions of Hydrothermarchaeota in Hydrothermal Sediment.</title>
        <authorList>
            <person name="Zhou Z."/>
            <person name="Liu Y."/>
            <person name="Xu W."/>
            <person name="Pan J."/>
            <person name="Luo Z.H."/>
            <person name="Li M."/>
        </authorList>
    </citation>
    <scope>NUCLEOTIDE SEQUENCE [LARGE SCALE GENOMIC DNA]</scope>
    <source>
        <strain evidence="9">SpSt-605</strain>
    </source>
</reference>
<evidence type="ECO:0000256" key="1">
    <source>
        <dbReference type="ARBA" id="ARBA00004651"/>
    </source>
</evidence>
<dbReference type="PANTHER" id="PTHR30106">
    <property type="entry name" value="INNER MEMBRANE PROTEIN YEIH-RELATED"/>
    <property type="match status" value="1"/>
</dbReference>
<evidence type="ECO:0000256" key="4">
    <source>
        <dbReference type="ARBA" id="ARBA00022692"/>
    </source>
</evidence>
<gene>
    <name evidence="9" type="ORF">ENT73_04150</name>
</gene>
<keyword evidence="4 8" id="KW-0812">Transmembrane</keyword>
<keyword evidence="3" id="KW-1003">Cell membrane</keyword>
<feature type="transmembrane region" description="Helical" evidence="8">
    <location>
        <begin position="14"/>
        <end position="33"/>
    </location>
</feature>
<feature type="transmembrane region" description="Helical" evidence="8">
    <location>
        <begin position="180"/>
        <end position="198"/>
    </location>
</feature>
<evidence type="ECO:0000313" key="9">
    <source>
        <dbReference type="EMBL" id="HGV55262.1"/>
    </source>
</evidence>
<keyword evidence="6 8" id="KW-0472">Membrane</keyword>
<protein>
    <submittedName>
        <fullName evidence="9">Putative sulfate exporter family transporter</fullName>
    </submittedName>
</protein>
<accession>A0A832LW34</accession>
<feature type="transmembrane region" description="Helical" evidence="8">
    <location>
        <begin position="548"/>
        <end position="571"/>
    </location>
</feature>
<evidence type="ECO:0000256" key="5">
    <source>
        <dbReference type="ARBA" id="ARBA00022989"/>
    </source>
</evidence>
<evidence type="ECO:0000256" key="7">
    <source>
        <dbReference type="SAM" id="Coils"/>
    </source>
</evidence>
<keyword evidence="7" id="KW-0175">Coiled coil</keyword>
<dbReference type="Pfam" id="PF03601">
    <property type="entry name" value="Cons_hypoth698"/>
    <property type="match status" value="1"/>
</dbReference>
<feature type="transmembrane region" description="Helical" evidence="8">
    <location>
        <begin position="136"/>
        <end position="159"/>
    </location>
</feature>
<dbReference type="PANTHER" id="PTHR30106:SF1">
    <property type="entry name" value="UPF0324 MEMBRANE PROTEIN FN0533"/>
    <property type="match status" value="1"/>
</dbReference>
<name>A0A832LW34_9BACT</name>
<dbReference type="InterPro" id="IPR018383">
    <property type="entry name" value="UPF0324_pro"/>
</dbReference>
<feature type="transmembrane region" description="Helical" evidence="8">
    <location>
        <begin position="425"/>
        <end position="444"/>
    </location>
</feature>
<comment type="similarity">
    <text evidence="2">Belongs to the UPF0324 family.</text>
</comment>
<comment type="subcellular location">
    <subcellularLocation>
        <location evidence="1">Cell membrane</location>
        <topology evidence="1">Multi-pass membrane protein</topology>
    </subcellularLocation>
</comment>
<comment type="caution">
    <text evidence="9">The sequence shown here is derived from an EMBL/GenBank/DDBJ whole genome shotgun (WGS) entry which is preliminary data.</text>
</comment>
<sequence>MAEERKAYLNEDWLAFWLAIVLFLVSLLAYKGIDPFGWIVSTKEWLKLEKAIEPVGKKFKGVSGEITKIEGNKLTLKTKDGKEQTVTVEDPTKYQVGQMYEKKGLSGFASLVLTYLFLTVILAIGAYLLGANVGRFLIGFFFIFWLSYLCWLLGHYAYFAATDPKKYNIPWSLKLTGEGGFIFALALGLIIGNFFRPFAQFLSEACRPEFYIKTAIGLMGALLGLKSAEAFGLASAIFFRGLCAIVEAYLIYWALVYFIARRYFKFSKEWAAPLAAGISICGVSAAIAAGGAIRARPVVPIMVASLVVIFAVIELIILPFLAQIFLWKEPMVAGAWMGLAVKTDGAAFASGAITDALVRAKAEAVAGIKYEDGWILMAAATTKLFIDIFISIWAFLLAYVWCAYVECAPGEKVSIKEIWRRFPKFVLAYFVGFLVILLISAPHAPKVKAVEDEVKLINKEIQKVEKQLSTVTDPALQAQLQAKITDLKNQIKAKQEAIKDSKKVVDQTKTATSGTNALRVLFFLITFFTIGVISDFRKLWAEGIGKLAVVYVVCLFGFIIWIGLLISWIFFHGVKPPIVGTGP</sequence>
<dbReference type="EMBL" id="DSZU01000072">
    <property type="protein sequence ID" value="HGV55262.1"/>
    <property type="molecule type" value="Genomic_DNA"/>
</dbReference>
<proteinExistence type="inferred from homology"/>
<dbReference type="AlphaFoldDB" id="A0A832LW34"/>
<feature type="transmembrane region" description="Helical" evidence="8">
    <location>
        <begin position="517"/>
        <end position="536"/>
    </location>
</feature>
<keyword evidence="5 8" id="KW-1133">Transmembrane helix</keyword>
<dbReference type="GO" id="GO:0005886">
    <property type="term" value="C:plasma membrane"/>
    <property type="evidence" value="ECO:0007669"/>
    <property type="project" value="UniProtKB-SubCell"/>
</dbReference>
<evidence type="ECO:0000256" key="8">
    <source>
        <dbReference type="SAM" id="Phobius"/>
    </source>
</evidence>
<feature type="transmembrane region" description="Helical" evidence="8">
    <location>
        <begin position="237"/>
        <end position="258"/>
    </location>
</feature>
<evidence type="ECO:0000256" key="2">
    <source>
        <dbReference type="ARBA" id="ARBA00007977"/>
    </source>
</evidence>
<feature type="transmembrane region" description="Helical" evidence="8">
    <location>
        <begin position="108"/>
        <end position="130"/>
    </location>
</feature>
<evidence type="ECO:0000256" key="3">
    <source>
        <dbReference type="ARBA" id="ARBA00022475"/>
    </source>
</evidence>
<feature type="transmembrane region" description="Helical" evidence="8">
    <location>
        <begin position="384"/>
        <end position="404"/>
    </location>
</feature>